<dbReference type="PANTHER" id="PTHR47296:SF1">
    <property type="entry name" value="PROTEIN TIC 40, CHLOROPLASTIC"/>
    <property type="match status" value="1"/>
</dbReference>
<dbReference type="RefSeq" id="XP_019707833.2">
    <property type="nucleotide sequence ID" value="XM_019852274.2"/>
</dbReference>
<feature type="region of interest" description="Disordered" evidence="1">
    <location>
        <begin position="254"/>
        <end position="299"/>
    </location>
</feature>
<dbReference type="InParanoid" id="A0A6J0PLS6"/>
<organism evidence="3 4">
    <name type="scientific">Elaeis guineensis var. tenera</name>
    <name type="common">Oil palm</name>
    <dbReference type="NCBI Taxonomy" id="51953"/>
    <lineage>
        <taxon>Eukaryota</taxon>
        <taxon>Viridiplantae</taxon>
        <taxon>Streptophyta</taxon>
        <taxon>Embryophyta</taxon>
        <taxon>Tracheophyta</taxon>
        <taxon>Spermatophyta</taxon>
        <taxon>Magnoliopsida</taxon>
        <taxon>Liliopsida</taxon>
        <taxon>Arecaceae</taxon>
        <taxon>Arecoideae</taxon>
        <taxon>Cocoseae</taxon>
        <taxon>Elaeidinae</taxon>
        <taxon>Elaeis</taxon>
    </lineage>
</organism>
<dbReference type="Proteomes" id="UP000504607">
    <property type="component" value="Chromosome 8"/>
</dbReference>
<dbReference type="GO" id="GO:0045037">
    <property type="term" value="P:protein import into chloroplast stroma"/>
    <property type="evidence" value="ECO:0007669"/>
    <property type="project" value="TreeGrafter"/>
</dbReference>
<evidence type="ECO:0000256" key="2">
    <source>
        <dbReference type="SAM" id="Phobius"/>
    </source>
</evidence>
<dbReference type="GO" id="GO:0009658">
    <property type="term" value="P:chloroplast organization"/>
    <property type="evidence" value="ECO:0007669"/>
    <property type="project" value="TreeGrafter"/>
</dbReference>
<accession>A0A6J0PLS6</accession>
<feature type="compositionally biased region" description="Basic and acidic residues" evidence="1">
    <location>
        <begin position="362"/>
        <end position="371"/>
    </location>
</feature>
<evidence type="ECO:0000256" key="1">
    <source>
        <dbReference type="SAM" id="MobiDB-lite"/>
    </source>
</evidence>
<feature type="region of interest" description="Disordered" evidence="1">
    <location>
        <begin position="314"/>
        <end position="371"/>
    </location>
</feature>
<keyword evidence="2" id="KW-0472">Membrane</keyword>
<dbReference type="OrthoDB" id="779642at2759"/>
<proteinExistence type="predicted"/>
<feature type="transmembrane region" description="Helical" evidence="2">
    <location>
        <begin position="114"/>
        <end position="135"/>
    </location>
</feature>
<feature type="compositionally biased region" description="Low complexity" evidence="1">
    <location>
        <begin position="347"/>
        <end position="361"/>
    </location>
</feature>
<evidence type="ECO:0000313" key="3">
    <source>
        <dbReference type="Proteomes" id="UP000504607"/>
    </source>
</evidence>
<keyword evidence="2" id="KW-0812">Transmembrane</keyword>
<feature type="region of interest" description="Disordered" evidence="1">
    <location>
        <begin position="196"/>
        <end position="237"/>
    </location>
</feature>
<dbReference type="GO" id="GO:0009535">
    <property type="term" value="C:chloroplast thylakoid membrane"/>
    <property type="evidence" value="ECO:0007669"/>
    <property type="project" value="TreeGrafter"/>
</dbReference>
<feature type="compositionally biased region" description="Basic and acidic residues" evidence="1">
    <location>
        <begin position="204"/>
        <end position="222"/>
    </location>
</feature>
<keyword evidence="2" id="KW-1133">Transmembrane helix</keyword>
<gene>
    <name evidence="4" type="primary">LOC105049776</name>
</gene>
<sequence>MESFALASSISPVLLGSPNPVNILSRRWLFGPALPLPAMRGSGAGRRKRTTFAVYSLRNGGRDGASSQRISETGKAAMQIFASISSSNDSGTPTVCSTPQFHMPSPPPYIGSPLLWIGVGIGLSAAFSVVKSLLFRRRAIRQAFKAVMGQEAPLNGQFNNAAFSPGSPFPFPSASPSAPTPIASQPVAAENVAATKIEPTPQTQDKDETMINKDTSKHEDAPATKIEATSPAEIGDKPIINNEAIKRGDVAATPVASQPNAVDNAPATKVEATPTEDRDETVINNEGTKHGDVPPALLTSEPVAAEDALATEVEATLPIEDIDETVTDDKEAKHGDIPPKPVASPQATEDAPATKAEATPPTEDKVETNKQ</sequence>
<reference evidence="4" key="1">
    <citation type="submission" date="2025-08" db="UniProtKB">
        <authorList>
            <consortium name="RefSeq"/>
        </authorList>
    </citation>
    <scope>IDENTIFICATION</scope>
</reference>
<protein>
    <submittedName>
        <fullName evidence="4">Protein TIC 40, chloroplastic</fullName>
    </submittedName>
</protein>
<dbReference type="GO" id="GO:0009706">
    <property type="term" value="C:chloroplast inner membrane"/>
    <property type="evidence" value="ECO:0007669"/>
    <property type="project" value="TreeGrafter"/>
</dbReference>
<name>A0A6J0PLS6_ELAGV</name>
<evidence type="ECO:0000313" key="4">
    <source>
        <dbReference type="RefSeq" id="XP_019707833.2"/>
    </source>
</evidence>
<keyword evidence="3" id="KW-1185">Reference proteome</keyword>
<dbReference type="AlphaFoldDB" id="A0A6J0PLS6"/>
<dbReference type="PANTHER" id="PTHR47296">
    <property type="entry name" value="PROTEIN TIC 40, CHLOROPLASTIC"/>
    <property type="match status" value="1"/>
</dbReference>
<feature type="compositionally biased region" description="Basic and acidic residues" evidence="1">
    <location>
        <begin position="327"/>
        <end position="337"/>
    </location>
</feature>